<feature type="domain" description="HTH tetR-type" evidence="5">
    <location>
        <begin position="40"/>
        <end position="100"/>
    </location>
</feature>
<dbReference type="GO" id="GO:0003700">
    <property type="term" value="F:DNA-binding transcription factor activity"/>
    <property type="evidence" value="ECO:0007669"/>
    <property type="project" value="TreeGrafter"/>
</dbReference>
<accession>A0A3A5H504</accession>
<keyword evidence="3" id="KW-0804">Transcription</keyword>
<reference evidence="7" key="1">
    <citation type="submission" date="2018-09" db="EMBL/GenBank/DDBJ databases">
        <authorList>
            <person name="Zhu H."/>
        </authorList>
    </citation>
    <scope>NUCLEOTIDE SEQUENCE [LARGE SCALE GENOMIC DNA]</scope>
    <source>
        <strain evidence="7">K1W22B-1</strain>
    </source>
</reference>
<dbReference type="PANTHER" id="PTHR30055:SF234">
    <property type="entry name" value="HTH-TYPE TRANSCRIPTIONAL REGULATOR BETI"/>
    <property type="match status" value="1"/>
</dbReference>
<dbReference type="Pfam" id="PF00440">
    <property type="entry name" value="TetR_N"/>
    <property type="match status" value="1"/>
</dbReference>
<evidence type="ECO:0000259" key="5">
    <source>
        <dbReference type="PROSITE" id="PS50977"/>
    </source>
</evidence>
<dbReference type="AlphaFoldDB" id="A0A3A5H504"/>
<evidence type="ECO:0000256" key="1">
    <source>
        <dbReference type="ARBA" id="ARBA00023015"/>
    </source>
</evidence>
<dbReference type="PANTHER" id="PTHR30055">
    <property type="entry name" value="HTH-TYPE TRANSCRIPTIONAL REGULATOR RUTR"/>
    <property type="match status" value="1"/>
</dbReference>
<dbReference type="Proteomes" id="UP000276542">
    <property type="component" value="Unassembled WGS sequence"/>
</dbReference>
<dbReference type="InterPro" id="IPR009057">
    <property type="entry name" value="Homeodomain-like_sf"/>
</dbReference>
<evidence type="ECO:0000256" key="4">
    <source>
        <dbReference type="PROSITE-ProRule" id="PRU00335"/>
    </source>
</evidence>
<evidence type="ECO:0000313" key="6">
    <source>
        <dbReference type="EMBL" id="RJS45783.1"/>
    </source>
</evidence>
<dbReference type="EMBL" id="QYRP01000002">
    <property type="protein sequence ID" value="RJS45783.1"/>
    <property type="molecule type" value="Genomic_DNA"/>
</dbReference>
<gene>
    <name evidence="6" type="ORF">D4739_05775</name>
</gene>
<protein>
    <submittedName>
        <fullName evidence="6">TetR/AcrR family transcriptional regulator</fullName>
    </submittedName>
</protein>
<organism evidence="6 7">
    <name type="scientific">Nocardioides cavernaquae</name>
    <dbReference type="NCBI Taxonomy" id="2321396"/>
    <lineage>
        <taxon>Bacteria</taxon>
        <taxon>Bacillati</taxon>
        <taxon>Actinomycetota</taxon>
        <taxon>Actinomycetes</taxon>
        <taxon>Propionibacteriales</taxon>
        <taxon>Nocardioidaceae</taxon>
        <taxon>Nocardioides</taxon>
    </lineage>
</organism>
<dbReference type="InterPro" id="IPR001647">
    <property type="entry name" value="HTH_TetR"/>
</dbReference>
<feature type="DNA-binding region" description="H-T-H motif" evidence="4">
    <location>
        <begin position="63"/>
        <end position="82"/>
    </location>
</feature>
<keyword evidence="2 4" id="KW-0238">DNA-binding</keyword>
<dbReference type="InterPro" id="IPR050109">
    <property type="entry name" value="HTH-type_TetR-like_transc_reg"/>
</dbReference>
<sequence>MISSGLCSKCYTQCSRCYSPGQRLTAPTHRPRETVIAKDPQRRAAWTEVATDYVLEHGLIGLSLRPLAAELGTSDRMLLYHFGSKDELVADVLRTSNDRGVAQIDALAPSTDLRAAVGDLWAAVQSEPADRCTRIYVEASALGLFGREPYASVVRRANALWTAALVGHLTRSGVTGPLAKRAAELIDAAFMGFQLDLPLDVDPDARARSVADLADAVAALA</sequence>
<evidence type="ECO:0000256" key="3">
    <source>
        <dbReference type="ARBA" id="ARBA00023163"/>
    </source>
</evidence>
<name>A0A3A5H504_9ACTN</name>
<proteinExistence type="predicted"/>
<dbReference type="GO" id="GO:0000976">
    <property type="term" value="F:transcription cis-regulatory region binding"/>
    <property type="evidence" value="ECO:0007669"/>
    <property type="project" value="TreeGrafter"/>
</dbReference>
<dbReference type="OrthoDB" id="5177743at2"/>
<evidence type="ECO:0000256" key="2">
    <source>
        <dbReference type="ARBA" id="ARBA00023125"/>
    </source>
</evidence>
<evidence type="ECO:0000313" key="7">
    <source>
        <dbReference type="Proteomes" id="UP000276542"/>
    </source>
</evidence>
<keyword evidence="7" id="KW-1185">Reference proteome</keyword>
<dbReference type="PROSITE" id="PS50977">
    <property type="entry name" value="HTH_TETR_2"/>
    <property type="match status" value="1"/>
</dbReference>
<comment type="caution">
    <text evidence="6">The sequence shown here is derived from an EMBL/GenBank/DDBJ whole genome shotgun (WGS) entry which is preliminary data.</text>
</comment>
<dbReference type="SUPFAM" id="SSF46689">
    <property type="entry name" value="Homeodomain-like"/>
    <property type="match status" value="1"/>
</dbReference>
<keyword evidence="1" id="KW-0805">Transcription regulation</keyword>
<dbReference type="Gene3D" id="1.10.357.10">
    <property type="entry name" value="Tetracycline Repressor, domain 2"/>
    <property type="match status" value="1"/>
</dbReference>